<sequence length="41" mass="4457">MSAVHRLLLRIGVPRLMADHTAALIAANRPGRGKADPPEKR</sequence>
<reference evidence="2" key="1">
    <citation type="journal article" date="2019" name="Int. J. Syst. Evol. Microbiol.">
        <title>The Global Catalogue of Microorganisms (GCM) 10K type strain sequencing project: providing services to taxonomists for standard genome sequencing and annotation.</title>
        <authorList>
            <consortium name="The Broad Institute Genomics Platform"/>
            <consortium name="The Broad Institute Genome Sequencing Center for Infectious Disease"/>
            <person name="Wu L."/>
            <person name="Ma J."/>
        </authorList>
    </citation>
    <scope>NUCLEOTIDE SEQUENCE [LARGE SCALE GENOMIC DNA]</scope>
    <source>
        <strain evidence="2">JCM 3369</strain>
    </source>
</reference>
<organism evidence="1 2">
    <name type="scientific">Actinomadura yumaensis</name>
    <dbReference type="NCBI Taxonomy" id="111807"/>
    <lineage>
        <taxon>Bacteria</taxon>
        <taxon>Bacillati</taxon>
        <taxon>Actinomycetota</taxon>
        <taxon>Actinomycetes</taxon>
        <taxon>Streptosporangiales</taxon>
        <taxon>Thermomonosporaceae</taxon>
        <taxon>Actinomadura</taxon>
    </lineage>
</organism>
<dbReference type="EMBL" id="JBHSXS010000011">
    <property type="protein sequence ID" value="MFC6882027.1"/>
    <property type="molecule type" value="Genomic_DNA"/>
</dbReference>
<name>A0ABW2CKK8_9ACTN</name>
<proteinExistence type="predicted"/>
<gene>
    <name evidence="1" type="ORF">ACFQKB_19905</name>
</gene>
<accession>A0ABW2CKK8</accession>
<protein>
    <submittedName>
        <fullName evidence="1">Uncharacterized protein</fullName>
    </submittedName>
</protein>
<dbReference type="Proteomes" id="UP001596380">
    <property type="component" value="Unassembled WGS sequence"/>
</dbReference>
<keyword evidence="2" id="KW-1185">Reference proteome</keyword>
<dbReference type="RefSeq" id="WP_302931354.1">
    <property type="nucleotide sequence ID" value="NZ_JBHSXS010000011.1"/>
</dbReference>
<evidence type="ECO:0000313" key="2">
    <source>
        <dbReference type="Proteomes" id="UP001596380"/>
    </source>
</evidence>
<comment type="caution">
    <text evidence="1">The sequence shown here is derived from an EMBL/GenBank/DDBJ whole genome shotgun (WGS) entry which is preliminary data.</text>
</comment>
<evidence type="ECO:0000313" key="1">
    <source>
        <dbReference type="EMBL" id="MFC6882027.1"/>
    </source>
</evidence>